<evidence type="ECO:0000313" key="2">
    <source>
        <dbReference type="EMBL" id="PXX57473.1"/>
    </source>
</evidence>
<gene>
    <name evidence="2" type="ORF">DFR70_118128</name>
</gene>
<dbReference type="RefSeq" id="WP_051187716.1">
    <property type="nucleotide sequence ID" value="NZ_QJKF01000018.1"/>
</dbReference>
<feature type="compositionally biased region" description="Basic and acidic residues" evidence="1">
    <location>
        <begin position="32"/>
        <end position="74"/>
    </location>
</feature>
<dbReference type="AlphaFoldDB" id="A0A318KDT8"/>
<comment type="caution">
    <text evidence="2">The sequence shown here is derived from an EMBL/GenBank/DDBJ whole genome shotgun (WGS) entry which is preliminary data.</text>
</comment>
<feature type="region of interest" description="Disordered" evidence="1">
    <location>
        <begin position="1"/>
        <end position="196"/>
    </location>
</feature>
<keyword evidence="3" id="KW-1185">Reference proteome</keyword>
<evidence type="ECO:0000313" key="3">
    <source>
        <dbReference type="Proteomes" id="UP000247569"/>
    </source>
</evidence>
<dbReference type="Proteomes" id="UP000247569">
    <property type="component" value="Unassembled WGS sequence"/>
</dbReference>
<organism evidence="2 3">
    <name type="scientific">Nocardia tenerifensis</name>
    <dbReference type="NCBI Taxonomy" id="228006"/>
    <lineage>
        <taxon>Bacteria</taxon>
        <taxon>Bacillati</taxon>
        <taxon>Actinomycetota</taxon>
        <taxon>Actinomycetes</taxon>
        <taxon>Mycobacteriales</taxon>
        <taxon>Nocardiaceae</taxon>
        <taxon>Nocardia</taxon>
    </lineage>
</organism>
<dbReference type="OrthoDB" id="123178at2"/>
<reference evidence="2 3" key="1">
    <citation type="submission" date="2018-05" db="EMBL/GenBank/DDBJ databases">
        <title>Genomic Encyclopedia of Type Strains, Phase IV (KMG-IV): sequencing the most valuable type-strain genomes for metagenomic binning, comparative biology and taxonomic classification.</title>
        <authorList>
            <person name="Goeker M."/>
        </authorList>
    </citation>
    <scope>NUCLEOTIDE SEQUENCE [LARGE SCALE GENOMIC DNA]</scope>
    <source>
        <strain evidence="2 3">DSM 44704</strain>
    </source>
</reference>
<proteinExistence type="predicted"/>
<protein>
    <submittedName>
        <fullName evidence="2">Uncharacterized protein</fullName>
    </submittedName>
</protein>
<name>A0A318KDT8_9NOCA</name>
<dbReference type="EMBL" id="QJKF01000018">
    <property type="protein sequence ID" value="PXX57473.1"/>
    <property type="molecule type" value="Genomic_DNA"/>
</dbReference>
<evidence type="ECO:0000256" key="1">
    <source>
        <dbReference type="SAM" id="MobiDB-lite"/>
    </source>
</evidence>
<sequence>MSTEYERTTHSGKSTEGIPLSEQEARSSYSENDMRAGESEADRADESGTHHTGATHEGERADAADVDVEPEHVSTTEYGAQSEHDSRHEDATATEYGTEHVHATTDHDAKSRYGTPDYEAQPTDTNTADYDYDAQPTSTADTQGDRATVAADAESDRGTAADTDLPADTTTGQTTATDTTSDQASTSGNDAERQQVSLDEVGAPVFADTDLDRLRTQWREVQGAFVDNPREAVTQADKIVADLIYQLTTTYAERKRVLEERCAGVGDADTEDLRQALRGYRGFFHRLLAVEQ</sequence>
<feature type="compositionally biased region" description="Low complexity" evidence="1">
    <location>
        <begin position="160"/>
        <end position="188"/>
    </location>
</feature>
<feature type="compositionally biased region" description="Basic and acidic residues" evidence="1">
    <location>
        <begin position="82"/>
        <end position="111"/>
    </location>
</feature>
<accession>A0A318KDT8</accession>